<comment type="subunit">
    <text evidence="6">Homodimer.</text>
</comment>
<protein>
    <recommendedName>
        <fullName evidence="6">Chromosome partition protein Smc</fullName>
    </recommendedName>
</protein>
<dbReference type="Pfam" id="PF02463">
    <property type="entry name" value="SMC_N"/>
    <property type="match status" value="2"/>
</dbReference>
<dbReference type="RefSeq" id="WP_395854920.1">
    <property type="nucleotide sequence ID" value="NZ_FNYH01000002.1"/>
</dbReference>
<feature type="domain" description="RecF/RecN/SMC N-terminal" evidence="7">
    <location>
        <begin position="3"/>
        <end position="137"/>
    </location>
</feature>
<proteinExistence type="inferred from homology"/>
<dbReference type="AlphaFoldDB" id="A0A1H6R518"/>
<dbReference type="InterPro" id="IPR024704">
    <property type="entry name" value="SMC"/>
</dbReference>
<feature type="coiled-coil region" evidence="6">
    <location>
        <begin position="647"/>
        <end position="744"/>
    </location>
</feature>
<dbReference type="GO" id="GO:0016887">
    <property type="term" value="F:ATP hydrolysis activity"/>
    <property type="evidence" value="ECO:0007669"/>
    <property type="project" value="InterPro"/>
</dbReference>
<evidence type="ECO:0000256" key="2">
    <source>
        <dbReference type="ARBA" id="ARBA00022741"/>
    </source>
</evidence>
<dbReference type="Gene3D" id="3.40.50.300">
    <property type="entry name" value="P-loop containing nucleotide triphosphate hydrolases"/>
    <property type="match status" value="2"/>
</dbReference>
<feature type="coiled-coil region" evidence="6">
    <location>
        <begin position="787"/>
        <end position="922"/>
    </location>
</feature>
<dbReference type="CDD" id="cd03278">
    <property type="entry name" value="ABC_SMC_barmotin"/>
    <property type="match status" value="1"/>
</dbReference>
<comment type="similarity">
    <text evidence="6">Belongs to the SMC family.</text>
</comment>
<name>A0A1H6R518_9GAMM</name>
<keyword evidence="5 6" id="KW-0238">DNA-binding</keyword>
<dbReference type="GO" id="GO:0006260">
    <property type="term" value="P:DNA replication"/>
    <property type="evidence" value="ECO:0007669"/>
    <property type="project" value="UniProtKB-UniRule"/>
</dbReference>
<gene>
    <name evidence="6" type="primary">smc</name>
    <name evidence="8" type="ORF">SAMN05421831_102143</name>
</gene>
<dbReference type="GO" id="GO:0007059">
    <property type="term" value="P:chromosome segregation"/>
    <property type="evidence" value="ECO:0007669"/>
    <property type="project" value="UniProtKB-UniRule"/>
</dbReference>
<dbReference type="GO" id="GO:0005524">
    <property type="term" value="F:ATP binding"/>
    <property type="evidence" value="ECO:0007669"/>
    <property type="project" value="UniProtKB-UniRule"/>
</dbReference>
<evidence type="ECO:0000256" key="4">
    <source>
        <dbReference type="ARBA" id="ARBA00023054"/>
    </source>
</evidence>
<comment type="subcellular location">
    <subcellularLocation>
        <location evidence="6">Cytoplasm</location>
    </subcellularLocation>
</comment>
<keyword evidence="9" id="KW-1185">Reference proteome</keyword>
<evidence type="ECO:0000259" key="7">
    <source>
        <dbReference type="Pfam" id="PF02463"/>
    </source>
</evidence>
<accession>A0A1H6R518</accession>
<dbReference type="EMBL" id="FNYH01000002">
    <property type="protein sequence ID" value="SEI46292.1"/>
    <property type="molecule type" value="Genomic_DNA"/>
</dbReference>
<feature type="domain" description="RecF/RecN/SMC N-terminal" evidence="7">
    <location>
        <begin position="235"/>
        <end position="1154"/>
    </location>
</feature>
<evidence type="ECO:0000256" key="1">
    <source>
        <dbReference type="ARBA" id="ARBA00022490"/>
    </source>
</evidence>
<dbReference type="InterPro" id="IPR003395">
    <property type="entry name" value="RecF/RecN/SMC_N"/>
</dbReference>
<evidence type="ECO:0000256" key="3">
    <source>
        <dbReference type="ARBA" id="ARBA00022840"/>
    </source>
</evidence>
<dbReference type="SUPFAM" id="SSF52540">
    <property type="entry name" value="P-loop containing nucleoside triphosphate hydrolases"/>
    <property type="match status" value="1"/>
</dbReference>
<keyword evidence="3 6" id="KW-0067">ATP-binding</keyword>
<dbReference type="PANTHER" id="PTHR43977">
    <property type="entry name" value="STRUCTURAL MAINTENANCE OF CHROMOSOMES PROTEIN 3"/>
    <property type="match status" value="1"/>
</dbReference>
<dbReference type="HAMAP" id="MF_01894">
    <property type="entry name" value="Smc_prok"/>
    <property type="match status" value="1"/>
</dbReference>
<comment type="function">
    <text evidence="6">Required for chromosome condensation and partitioning.</text>
</comment>
<feature type="binding site" evidence="6">
    <location>
        <begin position="32"/>
        <end position="39"/>
    </location>
    <ligand>
        <name>ATP</name>
        <dbReference type="ChEBI" id="CHEBI:30616"/>
    </ligand>
</feature>
<dbReference type="InterPro" id="IPR011890">
    <property type="entry name" value="SMC_prok"/>
</dbReference>
<evidence type="ECO:0000313" key="8">
    <source>
        <dbReference type="EMBL" id="SEI46292.1"/>
    </source>
</evidence>
<evidence type="ECO:0000256" key="5">
    <source>
        <dbReference type="ARBA" id="ARBA00023125"/>
    </source>
</evidence>
<keyword evidence="2 6" id="KW-0547">Nucleotide-binding</keyword>
<keyword evidence="1 6" id="KW-0963">Cytoplasm</keyword>
<dbReference type="GO" id="GO:0003677">
    <property type="term" value="F:DNA binding"/>
    <property type="evidence" value="ECO:0007669"/>
    <property type="project" value="UniProtKB-UniRule"/>
</dbReference>
<dbReference type="GO" id="GO:0005737">
    <property type="term" value="C:cytoplasm"/>
    <property type="evidence" value="ECO:0007669"/>
    <property type="project" value="UniProtKB-SubCell"/>
</dbReference>
<dbReference type="Proteomes" id="UP000242999">
    <property type="component" value="Unassembled WGS sequence"/>
</dbReference>
<dbReference type="GO" id="GO:0007062">
    <property type="term" value="P:sister chromatid cohesion"/>
    <property type="evidence" value="ECO:0007669"/>
    <property type="project" value="InterPro"/>
</dbReference>
<sequence length="1170" mass="132541">MRLKSMRLVGFKSFVEPTLIHFPTNMTAIVGPNGCGKSNVIDAVRWVMGESSARFLRGESMTDVIFNGSESRPPAALAGIELHFDNQEGRLGGAYAAYAEISVKRQVTREGQSQYFLNGTRCRRRDITDLFLGTGLGPRSYAIIEQGMIARLIEARPEELRVYIEEAAGVSRYKERRKETATRMQRTQDNLSRLQDIDQELGKQLDKLAKQAQAARQYRELKLQEHQLNTQLSHLRWTLARQQMQTLQSKTQQTSEQFNQLTRQQHTQEGQIQEVLAKETQLKQVLEAQQVQVYQIKTELTRLQTAYGYQAQNVQETAELLAQYQQEIQTLTEEKVQAQALAEQLNDEQEALQEALLLVAEKLEIEQEQAQDLELAYQTQAQTARQIEQAYQAQGQTVIQAQHQIQLLETQGEYLQQSQQKLHTYLAKSAQLQQEAETLAKLQTQGATQAQTLQILAAQQEQAAGATQTAKQTYQASVQVLEKAQQAYQQVQAHLQALEAVQAQALSISQAPAGSQPWLTLVNIEKQGPLAHTLLQPWVKAHWLAQAPQNLQDLKSPATYIWPQQGEQNLPTGLRKIFALGAQNSWPQAWLAHLQEVVWVQDLQEAWTQRQAWLLQADSCASTPAKTWITADGIQLGLNWCRYPESAQDVEIQVLERQQTIRELKEQVNHLQQEVQAAQQMCTCKEAIWLECQQHQQQIQADIATKRAEYQTHQAQIQGLQARLVDWQQDQQGWQQEIEQVQAALTQQTQAYQVAQAAYEHSQMHLETLAKQQQKQQEATEQAQQIWQAYQRRLQESQHEYKNLQTQAQALHVKSQNLGHQQIRLDDRLQSCQLECERLQQKATQAQTQAQGLPELAQALAACEQALQDAQKTWQEEQEGLHHVQTQGQALHGELQRMQTEKESLRDQLQQEQLELQAARLACEHEAHKLAELNPELELETLPSVDLQQEPVLKQTWAQVQKQLASLGAVNLAAIEEYQAQAERKLYLEQQISELTEALQTLEAAIQRIDKETRQRFKITFDALNQGVAELFPQIFSGGRAYLELTSDNLLETGVLIKAQPPGKKNTSIQLLSGGEKALTAIALIFAIFQLNPAPFCMLDEVDAPLDDLNVARYAALVKQMSAEIQFIYITHNKQAMEAADQLLGVTMQEAGVSRPVAVDIDQALAIAQD</sequence>
<comment type="domain">
    <text evidence="6">Contains large globular domains required for ATP hydrolysis at each terminus and a third globular domain forming a flexible hinge near the middle of the molecule. These domains are separated by coiled-coil structures.</text>
</comment>
<feature type="coiled-coil region" evidence="6">
    <location>
        <begin position="985"/>
        <end position="1015"/>
    </location>
</feature>
<reference evidence="9" key="1">
    <citation type="submission" date="2016-10" db="EMBL/GenBank/DDBJ databases">
        <authorList>
            <person name="Varghese N."/>
            <person name="Submissions S."/>
        </authorList>
    </citation>
    <scope>NUCLEOTIDE SEQUENCE [LARGE SCALE GENOMIC DNA]</scope>
    <source>
        <strain evidence="9">DSM 7165</strain>
    </source>
</reference>
<dbReference type="STRING" id="64971.SAMN05421831_102143"/>
<organism evidence="8 9">
    <name type="scientific">Allopseudospirillum japonicum</name>
    <dbReference type="NCBI Taxonomy" id="64971"/>
    <lineage>
        <taxon>Bacteria</taxon>
        <taxon>Pseudomonadati</taxon>
        <taxon>Pseudomonadota</taxon>
        <taxon>Gammaproteobacteria</taxon>
        <taxon>Oceanospirillales</taxon>
        <taxon>Oceanospirillaceae</taxon>
        <taxon>Allopseudospirillum</taxon>
    </lineage>
</organism>
<keyword evidence="4 6" id="KW-0175">Coiled coil</keyword>
<dbReference type="InterPro" id="IPR027417">
    <property type="entry name" value="P-loop_NTPase"/>
</dbReference>
<dbReference type="GO" id="GO:0030261">
    <property type="term" value="P:chromosome condensation"/>
    <property type="evidence" value="ECO:0007669"/>
    <property type="project" value="InterPro"/>
</dbReference>
<evidence type="ECO:0000313" key="9">
    <source>
        <dbReference type="Proteomes" id="UP000242999"/>
    </source>
</evidence>
<feature type="coiled-coil region" evidence="6">
    <location>
        <begin position="314"/>
        <end position="383"/>
    </location>
</feature>
<evidence type="ECO:0000256" key="6">
    <source>
        <dbReference type="HAMAP-Rule" id="MF_01894"/>
    </source>
</evidence>
<dbReference type="PIRSF" id="PIRSF005719">
    <property type="entry name" value="SMC"/>
    <property type="match status" value="1"/>
</dbReference>